<gene>
    <name evidence="2" type="ORF">CYU10_000957</name>
</gene>
<evidence type="ECO:0000313" key="3">
    <source>
        <dbReference type="Proteomes" id="UP000234865"/>
    </source>
</evidence>
<organism evidence="2 3">
    <name type="scientific">Lactococcus lactis subsp. lactis</name>
    <name type="common">Streptococcus lactis</name>
    <dbReference type="NCBI Taxonomy" id="1360"/>
    <lineage>
        <taxon>Bacteria</taxon>
        <taxon>Bacillati</taxon>
        <taxon>Bacillota</taxon>
        <taxon>Bacilli</taxon>
        <taxon>Lactobacillales</taxon>
        <taxon>Streptococcaceae</taxon>
        <taxon>Lactococcus</taxon>
    </lineage>
</organism>
<protein>
    <recommendedName>
        <fullName evidence="4">Secreted protein</fullName>
    </recommendedName>
</protein>
<feature type="signal peptide" evidence="1">
    <location>
        <begin position="1"/>
        <end position="27"/>
    </location>
</feature>
<reference evidence="3" key="1">
    <citation type="submission" date="2016-08" db="EMBL/GenBank/DDBJ databases">
        <title>Comparative genomics of Lactococcus lactis strain WFLU12 isolated from the gastrointestinal tract of wild olive flounder (Paralichythys olivaceus).</title>
        <authorList>
            <person name="Nguyen T.L."/>
            <person name="Kim D.-H."/>
        </authorList>
    </citation>
    <scope>NUCLEOTIDE SEQUENCE [LARGE SCALE GENOMIC DNA]</scope>
    <source>
        <strain evidence="3">WFLU12</strain>
    </source>
</reference>
<proteinExistence type="predicted"/>
<dbReference type="AlphaFoldDB" id="A0A2N5WCU3"/>
<sequence precursor="true">MKTKQILSSLMSSVVVLSALSPLVVNADIITTEMPQQATLVNYKTLGENDTLDLEVESEVIYQNPQTGEIYTSDEVIVSGVPQNPRLRSVSASPISVGILWKYNTKASGTLMRDTFRKCATAEGAVGVIGAIAAVGLETGPVDAVLAVILAAGTLAFHSRFSEAADMINQHPNSGKIYMYLDHCTYASY</sequence>
<dbReference type="EMBL" id="PKRZ01000001">
    <property type="protein sequence ID" value="PLW60036.1"/>
    <property type="molecule type" value="Genomic_DNA"/>
</dbReference>
<evidence type="ECO:0000256" key="1">
    <source>
        <dbReference type="SAM" id="SignalP"/>
    </source>
</evidence>
<dbReference type="Proteomes" id="UP000234865">
    <property type="component" value="Unassembled WGS sequence"/>
</dbReference>
<keyword evidence="1" id="KW-0732">Signal</keyword>
<feature type="chain" id="PRO_5014820915" description="Secreted protein" evidence="1">
    <location>
        <begin position="28"/>
        <end position="189"/>
    </location>
</feature>
<dbReference type="RefSeq" id="WP_012898697.1">
    <property type="nucleotide sequence ID" value="NZ_JNLP01000001.1"/>
</dbReference>
<evidence type="ECO:0008006" key="4">
    <source>
        <dbReference type="Google" id="ProtNLM"/>
    </source>
</evidence>
<accession>A0A2N5WCU3</accession>
<name>A0A2N5WCU3_LACLL</name>
<evidence type="ECO:0000313" key="2">
    <source>
        <dbReference type="EMBL" id="PLW60036.1"/>
    </source>
</evidence>
<comment type="caution">
    <text evidence="2">The sequence shown here is derived from an EMBL/GenBank/DDBJ whole genome shotgun (WGS) entry which is preliminary data.</text>
</comment>